<dbReference type="AlphaFoldDB" id="A0AAD5SEL0"/>
<dbReference type="EMBL" id="JADGJD010000391">
    <property type="protein sequence ID" value="KAJ3051483.1"/>
    <property type="molecule type" value="Genomic_DNA"/>
</dbReference>
<evidence type="ECO:0000313" key="2">
    <source>
        <dbReference type="Proteomes" id="UP001212841"/>
    </source>
</evidence>
<protein>
    <submittedName>
        <fullName evidence="1">Uncharacterized protein</fullName>
    </submittedName>
</protein>
<organism evidence="1 2">
    <name type="scientific">Rhizophlyctis rosea</name>
    <dbReference type="NCBI Taxonomy" id="64517"/>
    <lineage>
        <taxon>Eukaryota</taxon>
        <taxon>Fungi</taxon>
        <taxon>Fungi incertae sedis</taxon>
        <taxon>Chytridiomycota</taxon>
        <taxon>Chytridiomycota incertae sedis</taxon>
        <taxon>Chytridiomycetes</taxon>
        <taxon>Rhizophlyctidales</taxon>
        <taxon>Rhizophlyctidaceae</taxon>
        <taxon>Rhizophlyctis</taxon>
    </lineage>
</organism>
<name>A0AAD5SEL0_9FUNG</name>
<reference evidence="1" key="1">
    <citation type="submission" date="2020-05" db="EMBL/GenBank/DDBJ databases">
        <title>Phylogenomic resolution of chytrid fungi.</title>
        <authorList>
            <person name="Stajich J.E."/>
            <person name="Amses K."/>
            <person name="Simmons R."/>
            <person name="Seto K."/>
            <person name="Myers J."/>
            <person name="Bonds A."/>
            <person name="Quandt C.A."/>
            <person name="Barry K."/>
            <person name="Liu P."/>
            <person name="Grigoriev I."/>
            <person name="Longcore J.E."/>
            <person name="James T.Y."/>
        </authorList>
    </citation>
    <scope>NUCLEOTIDE SEQUENCE</scope>
    <source>
        <strain evidence="1">JEL0318</strain>
    </source>
</reference>
<proteinExistence type="predicted"/>
<accession>A0AAD5SEL0</accession>
<keyword evidence="2" id="KW-1185">Reference proteome</keyword>
<dbReference type="Proteomes" id="UP001212841">
    <property type="component" value="Unassembled WGS sequence"/>
</dbReference>
<evidence type="ECO:0000313" key="1">
    <source>
        <dbReference type="EMBL" id="KAJ3051483.1"/>
    </source>
</evidence>
<comment type="caution">
    <text evidence="1">The sequence shown here is derived from an EMBL/GenBank/DDBJ whole genome shotgun (WGS) entry which is preliminary data.</text>
</comment>
<sequence length="212" mass="24216">MAREGVIKSILARWCSLEDNPARWWTKMTGKVWRRRHKEWTEVDGKFLTEELKISVVRFHEARDVESSPSTLRTGLQVEVTKDKIGSWEEVVRGWWTRLSNAADPADKIMAGGEFYGNPELFERLLDAIPEVKNLYHHRTNGMLQSFIKIVTNYPKHVGTIEAPSLARALLTKIAETQEAKEYAETAGQEAMKGLAGWQQMLMDALNAFGIR</sequence>
<gene>
    <name evidence="1" type="ORF">HK097_007510</name>
</gene>